<protein>
    <recommendedName>
        <fullName evidence="3">ISL3 family transposase</fullName>
    </recommendedName>
</protein>
<organism evidence="1 2">
    <name type="scientific">Paeniroseomonas aquatica</name>
    <dbReference type="NCBI Taxonomy" id="373043"/>
    <lineage>
        <taxon>Bacteria</taxon>
        <taxon>Pseudomonadati</taxon>
        <taxon>Pseudomonadota</taxon>
        <taxon>Alphaproteobacteria</taxon>
        <taxon>Acetobacterales</taxon>
        <taxon>Acetobacteraceae</taxon>
        <taxon>Paeniroseomonas</taxon>
    </lineage>
</organism>
<comment type="caution">
    <text evidence="1">The sequence shown here is derived from an EMBL/GenBank/DDBJ whole genome shotgun (WGS) entry which is preliminary data.</text>
</comment>
<proteinExistence type="predicted"/>
<keyword evidence="2" id="KW-1185">Reference proteome</keyword>
<accession>A0ABT8A140</accession>
<reference evidence="2" key="1">
    <citation type="journal article" date="2019" name="Int. J. Syst. Evol. Microbiol.">
        <title>The Global Catalogue of Microorganisms (GCM) 10K type strain sequencing project: providing services to taxonomists for standard genome sequencing and annotation.</title>
        <authorList>
            <consortium name="The Broad Institute Genomics Platform"/>
            <consortium name="The Broad Institute Genome Sequencing Center for Infectious Disease"/>
            <person name="Wu L."/>
            <person name="Ma J."/>
        </authorList>
    </citation>
    <scope>NUCLEOTIDE SEQUENCE [LARGE SCALE GENOMIC DNA]</scope>
    <source>
        <strain evidence="2">CECT 7131</strain>
    </source>
</reference>
<evidence type="ECO:0000313" key="1">
    <source>
        <dbReference type="EMBL" id="MDN3563418.1"/>
    </source>
</evidence>
<dbReference type="RefSeq" id="WP_290315159.1">
    <property type="nucleotide sequence ID" value="NZ_JAUFPN010000033.1"/>
</dbReference>
<gene>
    <name evidence="1" type="ORF">QWZ14_03400</name>
</gene>
<name>A0ABT8A140_9PROT</name>
<sequence>MDAAFTFTVADLAADEAVRLPCACRVRTFGREELAALVGRDVRLHLIGLRRELWCRDCGEPPFHGWLTRAGALQL</sequence>
<evidence type="ECO:0000313" key="2">
    <source>
        <dbReference type="Proteomes" id="UP001529369"/>
    </source>
</evidence>
<evidence type="ECO:0008006" key="3">
    <source>
        <dbReference type="Google" id="ProtNLM"/>
    </source>
</evidence>
<dbReference type="EMBL" id="JAUFPN010000033">
    <property type="protein sequence ID" value="MDN3563418.1"/>
    <property type="molecule type" value="Genomic_DNA"/>
</dbReference>
<dbReference type="Proteomes" id="UP001529369">
    <property type="component" value="Unassembled WGS sequence"/>
</dbReference>